<dbReference type="CDD" id="cd00063">
    <property type="entry name" value="FN3"/>
    <property type="match status" value="2"/>
</dbReference>
<feature type="domain" description="Fibronectin type-III" evidence="3">
    <location>
        <begin position="513"/>
        <end position="605"/>
    </location>
</feature>
<name>A0ABX0IB61_9FLAO</name>
<dbReference type="RefSeq" id="WP_166235829.1">
    <property type="nucleotide sequence ID" value="NZ_JAAJBV010000002.1"/>
</dbReference>
<dbReference type="InterPro" id="IPR045474">
    <property type="entry name" value="GEVED"/>
</dbReference>
<evidence type="ECO:0000259" key="3">
    <source>
        <dbReference type="PROSITE" id="PS50853"/>
    </source>
</evidence>
<gene>
    <name evidence="4" type="ORF">G4L40_03785</name>
</gene>
<dbReference type="Pfam" id="PF00041">
    <property type="entry name" value="fn3"/>
    <property type="match status" value="1"/>
</dbReference>
<dbReference type="Proteomes" id="UP000761423">
    <property type="component" value="Unassembled WGS sequence"/>
</dbReference>
<evidence type="ECO:0000256" key="2">
    <source>
        <dbReference type="SAM" id="SignalP"/>
    </source>
</evidence>
<keyword evidence="1 2" id="KW-0732">Signal</keyword>
<evidence type="ECO:0000256" key="1">
    <source>
        <dbReference type="ARBA" id="ARBA00022729"/>
    </source>
</evidence>
<evidence type="ECO:0000313" key="4">
    <source>
        <dbReference type="EMBL" id="NHM03821.1"/>
    </source>
</evidence>
<dbReference type="InterPro" id="IPR013783">
    <property type="entry name" value="Ig-like_fold"/>
</dbReference>
<protein>
    <submittedName>
        <fullName evidence="4">T9SS type A sorting domain-containing protein</fullName>
    </submittedName>
</protein>
<dbReference type="SMART" id="SM00060">
    <property type="entry name" value="FN3"/>
    <property type="match status" value="2"/>
</dbReference>
<comment type="caution">
    <text evidence="4">The sequence shown here is derived from an EMBL/GenBank/DDBJ whole genome shotgun (WGS) entry which is preliminary data.</text>
</comment>
<evidence type="ECO:0000313" key="5">
    <source>
        <dbReference type="Proteomes" id="UP000761423"/>
    </source>
</evidence>
<dbReference type="EMBL" id="JAAJBV010000002">
    <property type="protein sequence ID" value="NHM03821.1"/>
    <property type="molecule type" value="Genomic_DNA"/>
</dbReference>
<reference evidence="4 5" key="1">
    <citation type="submission" date="2020-02" db="EMBL/GenBank/DDBJ databases">
        <authorList>
            <person name="Chen W.-M."/>
        </authorList>
    </citation>
    <scope>NUCLEOTIDE SEQUENCE [LARGE SCALE GENOMIC DNA]</scope>
    <source>
        <strain evidence="4 5">TWA-26</strain>
    </source>
</reference>
<proteinExistence type="predicted"/>
<sequence length="1587" mass="165508">MKKITFWLLALFMCWQVNAQLVSTYSFSQSSGTYTPITGGTVLGTATNDDNVFNANSIGFTFNYNGTDYTQFSVNANGFIALGGTVVSSYTAISSGTSNNVIAALNGDLQGNTTTGELSYILSGTAPNQVLTIQWKSYRHYNVAGDDVNFQIKLYETSNVIEVVYGSFLQNATARTRQVGLRGASNADYNNRTTTTDWNATTAGTNNAANCALTTAIIPASGLTFAWTPPPPCTGIPVAGSVTPATFSLLPGQASGALTLTGFSLVSGLTFQWEESLDGGTTWGNAVGGTGATTISYTPPVFAGAQIMYRVNVTCTASASSAVSSATVLNPCGANAVPTLEPLATFLPTCWQEADNGDLTAGPAAFLTGAWVVDGFANSGTTGAARILIDGAVDNDWVLSPLYTIPATGYELKFDAAATQSGGTGVPTTAWEADDFVEVLVSTGTTNWIVLHTFNDTNVPSNIGEPIIIDLDTYAGLDVRFAFRAFEGTANGAAAIDFSIDNFEIRETPACLEPTNLTASNVSDTSIDLSWVAGGTELDWQYLIQPQGTGTPTGSESGIVDVTSSNETDSTLSPNTAYEVYVRSFCSVSEQSPWVGPVNFTTQCATVTDFVQNFDGVTATAMPACWAKVGTTGTVNTQTTSPNSAPNTMYIYGTSGTNMAVVKMQPVSNLGAGTHRIRFSMRANFTVGGVIEFGYLTNPADASTFVALGTTTAASLTYQQYTIAPVAGTYSNYPAFRHIGVPANSILIDDVNWEPIPAVAPTCVAITSPANGATGVMSSTITWGNSVDATGYNISVGTTPGGTEVLNSFDVGNVLTYNLSSAPGTTYYVTVYPYNAFGTATGCTEISFTTCGALTPDILEPFTTFLPSCWVAADNGDLVAGPATFGTSGWVADGFGNVGTTGAIRYEIWLAAANDWIISPVVNIPATGYELKFDAAATQWNTTAASTNPWEADDYVEVLVSTTGMNNWTVLYTYNNTNVPATTGTTNIIDLDAYAGQSVRFAYRVFEGTANGTTDLNFYVDNFEVRLTPASAPLCATNFVNTPNATCGNFDNLISWDASAGANGYYLTVGTTSGGTDILNNVNIGSVLSYTFPSTINTTYFYTVVPYNGVGPATGCAEQSFSSVATGCYCTSVPTSNDASGITNVQIATTNFPTTDVTYFDHTATVVDLSQGINSNLQVTFATGYAYNTFVSIDFNDDFDFNDAGELVYSGVSASANPTTLNASFMMPGTAPLGQHRMRINTGDASFLTASNPCYSGAYGVTLDFTINIVAASCTPPAATTAVVPACGSGQFSVDVTVTALGNGTPSITDGTTTWPVTALGVVNVGPFTSGSSVTLTLLHGVDGTCDVPLGSSTYTCPAANDDLCNAIPVTVNATSTGTAYGNVGATSQTSEPVPGCFSDNINGSVWFTFVAPASGEVNITTDIAGATLTDTEIAVYAATGVTCSDLTTLGAALGCDQDGGTTIIYNSFLNLAGLTPGATYYIQVDDYGFGTTKGTFGLEVAEVLASDSFDNNSFVAYPNPVKDVFNVSYTSEISSVRVMNLLGQEVLSRDVNATSTQIDMSQLSTGAYIVNVTVGDTIKTIKVVKQ</sequence>
<organism evidence="4 5">
    <name type="scientific">Flavobacterium celericrescens</name>
    <dbReference type="NCBI Taxonomy" id="2709780"/>
    <lineage>
        <taxon>Bacteria</taxon>
        <taxon>Pseudomonadati</taxon>
        <taxon>Bacteroidota</taxon>
        <taxon>Flavobacteriia</taxon>
        <taxon>Flavobacteriales</taxon>
        <taxon>Flavobacteriaceae</taxon>
        <taxon>Flavobacterium</taxon>
    </lineage>
</organism>
<accession>A0ABX0IB61</accession>
<keyword evidence="5" id="KW-1185">Reference proteome</keyword>
<dbReference type="Gene3D" id="2.60.40.10">
    <property type="entry name" value="Immunoglobulins"/>
    <property type="match status" value="3"/>
</dbReference>
<feature type="domain" description="Fibronectin type-III" evidence="3">
    <location>
        <begin position="765"/>
        <end position="853"/>
    </location>
</feature>
<feature type="chain" id="PRO_5045342214" evidence="2">
    <location>
        <begin position="20"/>
        <end position="1587"/>
    </location>
</feature>
<feature type="signal peptide" evidence="2">
    <location>
        <begin position="1"/>
        <end position="19"/>
    </location>
</feature>
<dbReference type="SUPFAM" id="SSF49265">
    <property type="entry name" value="Fibronectin type III"/>
    <property type="match status" value="2"/>
</dbReference>
<dbReference type="InterPro" id="IPR036116">
    <property type="entry name" value="FN3_sf"/>
</dbReference>
<dbReference type="InterPro" id="IPR026444">
    <property type="entry name" value="Secre_tail"/>
</dbReference>
<dbReference type="NCBIfam" id="TIGR04183">
    <property type="entry name" value="Por_Secre_tail"/>
    <property type="match status" value="1"/>
</dbReference>
<dbReference type="Pfam" id="PF18962">
    <property type="entry name" value="Por_Secre_tail"/>
    <property type="match status" value="1"/>
</dbReference>
<dbReference type="PROSITE" id="PS50853">
    <property type="entry name" value="FN3"/>
    <property type="match status" value="2"/>
</dbReference>
<dbReference type="Pfam" id="PF20009">
    <property type="entry name" value="GEVED"/>
    <property type="match status" value="1"/>
</dbReference>
<dbReference type="InterPro" id="IPR003961">
    <property type="entry name" value="FN3_dom"/>
</dbReference>